<feature type="region of interest" description="Disordered" evidence="1">
    <location>
        <begin position="75"/>
        <end position="99"/>
    </location>
</feature>
<reference evidence="2 3" key="1">
    <citation type="submission" date="2014-04" db="EMBL/GenBank/DDBJ databases">
        <authorList>
            <consortium name="DOE Joint Genome Institute"/>
            <person name="Kuo A."/>
            <person name="Martino E."/>
            <person name="Perotto S."/>
            <person name="Kohler A."/>
            <person name="Nagy L.G."/>
            <person name="Floudas D."/>
            <person name="Copeland A."/>
            <person name="Barry K.W."/>
            <person name="Cichocki N."/>
            <person name="Veneault-Fourrey C."/>
            <person name="LaButti K."/>
            <person name="Lindquist E.A."/>
            <person name="Lipzen A."/>
            <person name="Lundell T."/>
            <person name="Morin E."/>
            <person name="Murat C."/>
            <person name="Sun H."/>
            <person name="Tunlid A."/>
            <person name="Henrissat B."/>
            <person name="Grigoriev I.V."/>
            <person name="Hibbett D.S."/>
            <person name="Martin F."/>
            <person name="Nordberg H.P."/>
            <person name="Cantor M.N."/>
            <person name="Hua S.X."/>
        </authorList>
    </citation>
    <scope>NUCLEOTIDE SEQUENCE [LARGE SCALE GENOMIC DNA]</scope>
    <source>
        <strain evidence="2 3">Zn</strain>
    </source>
</reference>
<evidence type="ECO:0000256" key="1">
    <source>
        <dbReference type="SAM" id="MobiDB-lite"/>
    </source>
</evidence>
<name>A0A0C3DMM1_OIDMZ</name>
<dbReference type="Proteomes" id="UP000054321">
    <property type="component" value="Unassembled WGS sequence"/>
</dbReference>
<gene>
    <name evidence="2" type="ORF">OIDMADRAFT_53053</name>
</gene>
<dbReference type="InParanoid" id="A0A0C3DMM1"/>
<dbReference type="AlphaFoldDB" id="A0A0C3DMM1"/>
<evidence type="ECO:0000313" key="2">
    <source>
        <dbReference type="EMBL" id="KIN03258.1"/>
    </source>
</evidence>
<sequence>MVDSNTPTPIPHRTDDNVTATVVYLHRPPHSRGLWLSPSDLSALPTPATATLKVPGINLLFPHPFATYCTAAADKPRRTPTRTSNAHSKGRFGLALSSL</sequence>
<protein>
    <submittedName>
        <fullName evidence="2">Uncharacterized protein</fullName>
    </submittedName>
</protein>
<dbReference type="EMBL" id="KN832874">
    <property type="protein sequence ID" value="KIN03258.1"/>
    <property type="molecule type" value="Genomic_DNA"/>
</dbReference>
<proteinExistence type="predicted"/>
<dbReference type="HOGENOM" id="CLU_2321035_0_0_1"/>
<organism evidence="2 3">
    <name type="scientific">Oidiodendron maius (strain Zn)</name>
    <dbReference type="NCBI Taxonomy" id="913774"/>
    <lineage>
        <taxon>Eukaryota</taxon>
        <taxon>Fungi</taxon>
        <taxon>Dikarya</taxon>
        <taxon>Ascomycota</taxon>
        <taxon>Pezizomycotina</taxon>
        <taxon>Leotiomycetes</taxon>
        <taxon>Leotiomycetes incertae sedis</taxon>
        <taxon>Myxotrichaceae</taxon>
        <taxon>Oidiodendron</taxon>
    </lineage>
</organism>
<keyword evidence="3" id="KW-1185">Reference proteome</keyword>
<reference evidence="3" key="2">
    <citation type="submission" date="2015-01" db="EMBL/GenBank/DDBJ databases">
        <title>Evolutionary Origins and Diversification of the Mycorrhizal Mutualists.</title>
        <authorList>
            <consortium name="DOE Joint Genome Institute"/>
            <consortium name="Mycorrhizal Genomics Consortium"/>
            <person name="Kohler A."/>
            <person name="Kuo A."/>
            <person name="Nagy L.G."/>
            <person name="Floudas D."/>
            <person name="Copeland A."/>
            <person name="Barry K.W."/>
            <person name="Cichocki N."/>
            <person name="Veneault-Fourrey C."/>
            <person name="LaButti K."/>
            <person name="Lindquist E.A."/>
            <person name="Lipzen A."/>
            <person name="Lundell T."/>
            <person name="Morin E."/>
            <person name="Murat C."/>
            <person name="Riley R."/>
            <person name="Ohm R."/>
            <person name="Sun H."/>
            <person name="Tunlid A."/>
            <person name="Henrissat B."/>
            <person name="Grigoriev I.V."/>
            <person name="Hibbett D.S."/>
            <person name="Martin F."/>
        </authorList>
    </citation>
    <scope>NUCLEOTIDE SEQUENCE [LARGE SCALE GENOMIC DNA]</scope>
    <source>
        <strain evidence="3">Zn</strain>
    </source>
</reference>
<accession>A0A0C3DMM1</accession>
<evidence type="ECO:0000313" key="3">
    <source>
        <dbReference type="Proteomes" id="UP000054321"/>
    </source>
</evidence>